<gene>
    <name evidence="2" type="ORF">RTTH1527_01920</name>
</gene>
<keyword evidence="3" id="KW-1185">Reference proteome</keyword>
<dbReference type="Proteomes" id="UP000007581">
    <property type="component" value="Chromosome"/>
</dbReference>
<proteinExistence type="predicted"/>
<evidence type="ECO:0000313" key="3">
    <source>
        <dbReference type="Proteomes" id="UP000007581"/>
    </source>
</evidence>
<dbReference type="InterPro" id="IPR036927">
    <property type="entry name" value="Cyt_c_oxase-like_su1_sf"/>
</dbReference>
<sequence length="50" mass="5800">MSLSALFAAFIGFYYWFGKISGKQYPGILGKIHFFITFIGINLTFFHKIF</sequence>
<keyword evidence="1" id="KW-0812">Transmembrane</keyword>
<feature type="transmembrane region" description="Helical" evidence="1">
    <location>
        <begin position="32"/>
        <end position="49"/>
    </location>
</feature>
<evidence type="ECO:0000256" key="1">
    <source>
        <dbReference type="SAM" id="Phobius"/>
    </source>
</evidence>
<evidence type="ECO:0000313" key="2">
    <source>
        <dbReference type="EMBL" id="AFE54249.1"/>
    </source>
</evidence>
<dbReference type="SUPFAM" id="SSF81442">
    <property type="entry name" value="Cytochrome c oxidase subunit I-like"/>
    <property type="match status" value="1"/>
</dbReference>
<dbReference type="Gene3D" id="1.20.210.10">
    <property type="entry name" value="Cytochrome c oxidase-like, subunit I domain"/>
    <property type="match status" value="1"/>
</dbReference>
<accession>A0ABM5MW63</accession>
<name>A0ABM5MW63_RICTP</name>
<keyword evidence="1" id="KW-1133">Transmembrane helix</keyword>
<organism evidence="2 3">
    <name type="scientific">Rickettsia typhi str. TH1527</name>
    <dbReference type="NCBI Taxonomy" id="1003201"/>
    <lineage>
        <taxon>Bacteria</taxon>
        <taxon>Pseudomonadati</taxon>
        <taxon>Pseudomonadota</taxon>
        <taxon>Alphaproteobacteria</taxon>
        <taxon>Rickettsiales</taxon>
        <taxon>Rickettsiaceae</taxon>
        <taxon>Rickettsieae</taxon>
        <taxon>Rickettsia</taxon>
        <taxon>typhus group</taxon>
    </lineage>
</organism>
<keyword evidence="1" id="KW-0472">Membrane</keyword>
<dbReference type="EMBL" id="CP003397">
    <property type="protein sequence ID" value="AFE54249.1"/>
    <property type="molecule type" value="Genomic_DNA"/>
</dbReference>
<reference evidence="2" key="1">
    <citation type="submission" date="2012-03" db="EMBL/GenBank/DDBJ databases">
        <authorList>
            <person name="Johnson S.L."/>
            <person name="Sims D."/>
            <person name="Han S."/>
            <person name="Bruce D.C."/>
            <person name="Dasch G.A."/>
        </authorList>
    </citation>
    <scope>NUCLEOTIDE SEQUENCE [LARGE SCALE GENOMIC DNA]</scope>
    <source>
        <strain evidence="2">TH1527</strain>
    </source>
</reference>
<protein>
    <submittedName>
        <fullName evidence="2">Cytochrome c oxidase polypeptide I</fullName>
    </submittedName>
</protein>